<dbReference type="Proteomes" id="UP001158576">
    <property type="component" value="Chromosome 2"/>
</dbReference>
<protein>
    <submittedName>
        <fullName evidence="2">Oidioi.mRNA.OKI2018_I69.chr2.g6148.t1.cds</fullName>
    </submittedName>
</protein>
<dbReference type="Pfam" id="PF04749">
    <property type="entry name" value="PLAC8"/>
    <property type="match status" value="1"/>
</dbReference>
<gene>
    <name evidence="2" type="ORF">OKIOD_LOCUS14913</name>
</gene>
<proteinExistence type="inferred from homology"/>
<evidence type="ECO:0000313" key="3">
    <source>
        <dbReference type="Proteomes" id="UP001158576"/>
    </source>
</evidence>
<sequence>MAVVEQPLGKRGTLTKYNKKPTDGSYRAGPDFNITVDGCWQYELGSWFNFGPRICLLSFLCPCVALGTVNEQIGRKGWPYCALYFLNPFCCGTWAVTDTRFKFMMRFGILDEGPMRNFCLAMWCTSCVLIQMLQEIENQKNSSPLYAADDPEVKISSSKA</sequence>
<accession>A0ABN7T6U8</accession>
<name>A0ABN7T6U8_OIKDI</name>
<evidence type="ECO:0000313" key="2">
    <source>
        <dbReference type="EMBL" id="CAG5111877.1"/>
    </source>
</evidence>
<organism evidence="2 3">
    <name type="scientific">Oikopleura dioica</name>
    <name type="common">Tunicate</name>
    <dbReference type="NCBI Taxonomy" id="34765"/>
    <lineage>
        <taxon>Eukaryota</taxon>
        <taxon>Metazoa</taxon>
        <taxon>Chordata</taxon>
        <taxon>Tunicata</taxon>
        <taxon>Appendicularia</taxon>
        <taxon>Copelata</taxon>
        <taxon>Oikopleuridae</taxon>
        <taxon>Oikopleura</taxon>
    </lineage>
</organism>
<reference evidence="2 3" key="1">
    <citation type="submission" date="2021-04" db="EMBL/GenBank/DDBJ databases">
        <authorList>
            <person name="Bliznina A."/>
        </authorList>
    </citation>
    <scope>NUCLEOTIDE SEQUENCE [LARGE SCALE GENOMIC DNA]</scope>
</reference>
<dbReference type="EMBL" id="OU015567">
    <property type="protein sequence ID" value="CAG5111877.1"/>
    <property type="molecule type" value="Genomic_DNA"/>
</dbReference>
<dbReference type="InterPro" id="IPR006461">
    <property type="entry name" value="PLAC_motif_containing"/>
</dbReference>
<keyword evidence="3" id="KW-1185">Reference proteome</keyword>
<comment type="similarity">
    <text evidence="1">Belongs to the cornifelin family.</text>
</comment>
<evidence type="ECO:0000256" key="1">
    <source>
        <dbReference type="ARBA" id="ARBA00009024"/>
    </source>
</evidence>